<keyword evidence="3" id="KW-1185">Reference proteome</keyword>
<feature type="compositionally biased region" description="Polar residues" evidence="1">
    <location>
        <begin position="386"/>
        <end position="404"/>
    </location>
</feature>
<dbReference type="GO" id="GO:0016071">
    <property type="term" value="P:mRNA metabolic process"/>
    <property type="evidence" value="ECO:0007669"/>
    <property type="project" value="UniProtKB-ARBA"/>
</dbReference>
<feature type="region of interest" description="Disordered" evidence="1">
    <location>
        <begin position="1"/>
        <end position="302"/>
    </location>
</feature>
<dbReference type="EMBL" id="KE145367">
    <property type="protein sequence ID" value="EPE29916.1"/>
    <property type="molecule type" value="Genomic_DNA"/>
</dbReference>
<feature type="region of interest" description="Disordered" evidence="1">
    <location>
        <begin position="375"/>
        <end position="404"/>
    </location>
</feature>
<gene>
    <name evidence="2" type="ORF">GLAREA_01076</name>
</gene>
<feature type="region of interest" description="Disordered" evidence="1">
    <location>
        <begin position="316"/>
        <end position="362"/>
    </location>
</feature>
<evidence type="ECO:0000313" key="3">
    <source>
        <dbReference type="Proteomes" id="UP000016922"/>
    </source>
</evidence>
<feature type="compositionally biased region" description="Polar residues" evidence="1">
    <location>
        <begin position="161"/>
        <end position="176"/>
    </location>
</feature>
<reference evidence="2 3" key="1">
    <citation type="journal article" date="2013" name="BMC Genomics">
        <title>Genomics-driven discovery of the pneumocandin biosynthetic gene cluster in the fungus Glarea lozoyensis.</title>
        <authorList>
            <person name="Chen L."/>
            <person name="Yue Q."/>
            <person name="Zhang X."/>
            <person name="Xiang M."/>
            <person name="Wang C."/>
            <person name="Li S."/>
            <person name="Che Y."/>
            <person name="Ortiz-Lopez F.J."/>
            <person name="Bills G.F."/>
            <person name="Liu X."/>
            <person name="An Z."/>
        </authorList>
    </citation>
    <scope>NUCLEOTIDE SEQUENCE [LARGE SCALE GENOMIC DNA]</scope>
    <source>
        <strain evidence="3">ATCC 20868 / MF5171</strain>
    </source>
</reference>
<dbReference type="HOGENOM" id="CLU_555657_0_0_1"/>
<protein>
    <recommendedName>
        <fullName evidence="4">Proteophosphoglycan 5</fullName>
    </recommendedName>
</protein>
<dbReference type="eggNOG" id="ENOG502SC1U">
    <property type="taxonomic scope" value="Eukaryota"/>
</dbReference>
<dbReference type="OMA" id="YATPMRT"/>
<evidence type="ECO:0000313" key="2">
    <source>
        <dbReference type="EMBL" id="EPE29916.1"/>
    </source>
</evidence>
<proteinExistence type="predicted"/>
<evidence type="ECO:0008006" key="4">
    <source>
        <dbReference type="Google" id="ProtNLM"/>
    </source>
</evidence>
<feature type="region of interest" description="Disordered" evidence="1">
    <location>
        <begin position="425"/>
        <end position="469"/>
    </location>
</feature>
<dbReference type="Proteomes" id="UP000016922">
    <property type="component" value="Unassembled WGS sequence"/>
</dbReference>
<dbReference type="KEGG" id="glz:GLAREA_01076"/>
<sequence length="469" mass="50790">MSSEDIPSRRYRQTRNTPIPNTTPSSQQPQNPQHLNSQAHSRDTNSNMNYPAQPTTPPRTPRRNNQAQNATNSTARENGSKQKSRNKKNKPQNVTTSPAMKGRDRTTPPLGSTSSAGLPSKPMNTPSNGMFAGPTFHASPAPSALPIPSFYSKSVPDSPGLKTTRSFQEASLSEAESPTPPATLPLGDKVPREESPLDFFFRADRAEKERARSASSLNPALKATGPFPPPQDHRNIQTPPAVGSQRRPSHVQRTSTGGSGMFAMELDGPQSPGASLGPAFSTPYSDRINAAKKNRPREDAQNALERSEALKAYLFSDHTVSPPPNHTTTTIGSSPMTPNSTYSPNNQRSPAMAPPSQQNGFHQNQERRGMYQSNNSARASGLRQEVTPTKTPSMTPDRNTQFAHSPINSQIYGNVMNSNHGNFIRSSSSQVASPSPSLSYGVSSGNKNTDLQGMENSLRKLLNLDSSQR</sequence>
<feature type="compositionally biased region" description="Low complexity" evidence="1">
    <location>
        <begin position="14"/>
        <end position="38"/>
    </location>
</feature>
<feature type="compositionally biased region" description="Polar residues" evidence="1">
    <location>
        <begin position="326"/>
        <end position="362"/>
    </location>
</feature>
<dbReference type="Pfam" id="PF15365">
    <property type="entry name" value="PNRC"/>
    <property type="match status" value="1"/>
</dbReference>
<feature type="compositionally biased region" description="Polar residues" evidence="1">
    <location>
        <begin position="109"/>
        <end position="128"/>
    </location>
</feature>
<organism evidence="2 3">
    <name type="scientific">Glarea lozoyensis (strain ATCC 20868 / MF5171)</name>
    <dbReference type="NCBI Taxonomy" id="1116229"/>
    <lineage>
        <taxon>Eukaryota</taxon>
        <taxon>Fungi</taxon>
        <taxon>Dikarya</taxon>
        <taxon>Ascomycota</taxon>
        <taxon>Pezizomycotina</taxon>
        <taxon>Leotiomycetes</taxon>
        <taxon>Helotiales</taxon>
        <taxon>Helotiaceae</taxon>
        <taxon>Glarea</taxon>
    </lineage>
</organism>
<dbReference type="InterPro" id="IPR028322">
    <property type="entry name" value="PNRC-like_rgn"/>
</dbReference>
<accession>S3DD48</accession>
<dbReference type="RefSeq" id="XP_008084025.1">
    <property type="nucleotide sequence ID" value="XM_008085834.1"/>
</dbReference>
<evidence type="ECO:0000256" key="1">
    <source>
        <dbReference type="SAM" id="MobiDB-lite"/>
    </source>
</evidence>
<dbReference type="AlphaFoldDB" id="S3DD48"/>
<name>S3DD48_GLAL2</name>
<dbReference type="GeneID" id="19460134"/>
<feature type="compositionally biased region" description="Low complexity" evidence="1">
    <location>
        <begin position="138"/>
        <end position="149"/>
    </location>
</feature>
<dbReference type="OrthoDB" id="2142961at2759"/>
<feature type="compositionally biased region" description="Basic and acidic residues" evidence="1">
    <location>
        <begin position="189"/>
        <end position="212"/>
    </location>
</feature>
<feature type="compositionally biased region" description="Low complexity" evidence="1">
    <location>
        <begin position="63"/>
        <end position="76"/>
    </location>
</feature>
<feature type="compositionally biased region" description="Low complexity" evidence="1">
    <location>
        <begin position="426"/>
        <end position="445"/>
    </location>
</feature>
<feature type="compositionally biased region" description="Polar residues" evidence="1">
    <location>
        <begin position="446"/>
        <end position="455"/>
    </location>
</feature>